<sequence>MDTTIDIHFHVTQEQKKTIDLRALENGFDNTSAYLKVVALKTQAFTLTPAGSSTGEASVELGFKVTEAQKTKIEENMKESGCEELTEYLKYVALHAVVTAVVEVRSTGSLDDMLARIAKAKSNG</sequence>
<name>A0ABT7QUK6_9BACT</name>
<evidence type="ECO:0000313" key="1">
    <source>
        <dbReference type="EMBL" id="MDM5264756.1"/>
    </source>
</evidence>
<protein>
    <recommendedName>
        <fullName evidence="3">Phage protein</fullName>
    </recommendedName>
</protein>
<organism evidence="1 2">
    <name type="scientific">Sulfurovum xiamenensis</name>
    <dbReference type="NCBI Taxonomy" id="3019066"/>
    <lineage>
        <taxon>Bacteria</taxon>
        <taxon>Pseudomonadati</taxon>
        <taxon>Campylobacterota</taxon>
        <taxon>Epsilonproteobacteria</taxon>
        <taxon>Campylobacterales</taxon>
        <taxon>Sulfurovaceae</taxon>
        <taxon>Sulfurovum</taxon>
    </lineage>
</organism>
<comment type="caution">
    <text evidence="1">The sequence shown here is derived from an EMBL/GenBank/DDBJ whole genome shotgun (WGS) entry which is preliminary data.</text>
</comment>
<accession>A0ABT7QUK6</accession>
<keyword evidence="2" id="KW-1185">Reference proteome</keyword>
<gene>
    <name evidence="1" type="ORF">PF327_11175</name>
</gene>
<evidence type="ECO:0000313" key="2">
    <source>
        <dbReference type="Proteomes" id="UP001169066"/>
    </source>
</evidence>
<dbReference type="Proteomes" id="UP001169066">
    <property type="component" value="Unassembled WGS sequence"/>
</dbReference>
<evidence type="ECO:0008006" key="3">
    <source>
        <dbReference type="Google" id="ProtNLM"/>
    </source>
</evidence>
<reference evidence="1" key="1">
    <citation type="submission" date="2023-01" db="EMBL/GenBank/DDBJ databases">
        <title>Sulfurovum sp. XTW-4 genome assembly.</title>
        <authorList>
            <person name="Wang J."/>
        </authorList>
    </citation>
    <scope>NUCLEOTIDE SEQUENCE</scope>
    <source>
        <strain evidence="1">XTW-4</strain>
    </source>
</reference>
<dbReference type="EMBL" id="JAQIBC010000014">
    <property type="protein sequence ID" value="MDM5264756.1"/>
    <property type="molecule type" value="Genomic_DNA"/>
</dbReference>
<proteinExistence type="predicted"/>
<dbReference type="RefSeq" id="WP_008242052.1">
    <property type="nucleotide sequence ID" value="NZ_JAQIBC010000014.1"/>
</dbReference>